<gene>
    <name evidence="5" type="ORF">Gocc_1733</name>
</gene>
<dbReference type="EMBL" id="QQZY01000003">
    <property type="protein sequence ID" value="RDI74844.1"/>
    <property type="molecule type" value="Genomic_DNA"/>
</dbReference>
<dbReference type="OrthoDB" id="8555507at2"/>
<dbReference type="InterPro" id="IPR028098">
    <property type="entry name" value="Glyco_trans_4-like_N"/>
</dbReference>
<name>A0A7M2YYA0_9ACTN</name>
<sequence length="411" mass="45255">MRICIVTIAGYVHGIGGMQRHTSDLARGLAEAGHDVEVITNRHPDGINEERHEGALWRFADSNGNQVDPAWHRASYETFCKAHAERPFDIVHSESTCALGLVRKGVHHEVPIAVKYHGNFVGLARAHVRRAIRRHTPKAVAQEARSFLWLCNQHFPRGNWWRFHGFESMVPSRQQVRDQRLSHFIPRSRIHVVPNGVDTAIFHPRERAETRAALGLGPEPIVLALGRLNREKGHHTALAALAELDPPARLVIVGDGEDRGRLEKLAGSLGVADRVTFAGGQPPDTVARYLAASDAFVFPTERDEGAPMVLVEAMASGVPVVATNIEQIAEVVDRDGENGFLVRTADVAGMVAALRTIISDPERGRVVGERGRERVLADYTLERMIERCVEVYEIAIARHLASIGLGSASEV</sequence>
<dbReference type="GO" id="GO:0016757">
    <property type="term" value="F:glycosyltransferase activity"/>
    <property type="evidence" value="ECO:0007669"/>
    <property type="project" value="UniProtKB-KW"/>
</dbReference>
<dbReference type="SUPFAM" id="SSF53756">
    <property type="entry name" value="UDP-Glycosyltransferase/glycogen phosphorylase"/>
    <property type="match status" value="1"/>
</dbReference>
<dbReference type="RefSeq" id="WP_114796128.1">
    <property type="nucleotide sequence ID" value="NZ_QQZY01000003.1"/>
</dbReference>
<evidence type="ECO:0000313" key="6">
    <source>
        <dbReference type="Proteomes" id="UP000254134"/>
    </source>
</evidence>
<dbReference type="Pfam" id="PF00534">
    <property type="entry name" value="Glycos_transf_1"/>
    <property type="match status" value="1"/>
</dbReference>
<accession>A0A7M2YYA0</accession>
<reference evidence="6" key="2">
    <citation type="journal article" date="2019" name="MicrobiologyOpen">
        <title>High-quality draft genome sequence of Gaiella occulta isolated from a 150 meter deep mineral water borehole and comparison with the genome sequences of other deep-branching lineages of the phylum Actinobacteria.</title>
        <authorList>
            <person name="Severino R."/>
            <person name="Froufe H.J.C."/>
            <person name="Barroso C."/>
            <person name="Albuquerque L."/>
            <person name="Lobo-da-Cunha A."/>
            <person name="da Costa M.S."/>
            <person name="Egas C."/>
        </authorList>
    </citation>
    <scope>NUCLEOTIDE SEQUENCE [LARGE SCALE GENOMIC DNA]</scope>
    <source>
        <strain evidence="6">F2-233</strain>
    </source>
</reference>
<dbReference type="GO" id="GO:1901137">
    <property type="term" value="P:carbohydrate derivative biosynthetic process"/>
    <property type="evidence" value="ECO:0007669"/>
    <property type="project" value="UniProtKB-ARBA"/>
</dbReference>
<keyword evidence="2 5" id="KW-0808">Transferase</keyword>
<feature type="domain" description="Glycosyltransferase subfamily 4-like N-terminal" evidence="4">
    <location>
        <begin position="15"/>
        <end position="200"/>
    </location>
</feature>
<keyword evidence="1" id="KW-0328">Glycosyltransferase</keyword>
<dbReference type="Gene3D" id="3.40.50.2000">
    <property type="entry name" value="Glycogen Phosphorylase B"/>
    <property type="match status" value="2"/>
</dbReference>
<dbReference type="InterPro" id="IPR050194">
    <property type="entry name" value="Glycosyltransferase_grp1"/>
</dbReference>
<keyword evidence="6" id="KW-1185">Reference proteome</keyword>
<dbReference type="CDD" id="cd03801">
    <property type="entry name" value="GT4_PimA-like"/>
    <property type="match status" value="1"/>
</dbReference>
<evidence type="ECO:0000256" key="2">
    <source>
        <dbReference type="ARBA" id="ARBA00022679"/>
    </source>
</evidence>
<evidence type="ECO:0000259" key="3">
    <source>
        <dbReference type="Pfam" id="PF00534"/>
    </source>
</evidence>
<dbReference type="InterPro" id="IPR001296">
    <property type="entry name" value="Glyco_trans_1"/>
</dbReference>
<protein>
    <submittedName>
        <fullName evidence="5">Glycosyltransferase</fullName>
    </submittedName>
</protein>
<proteinExistence type="predicted"/>
<dbReference type="AlphaFoldDB" id="A0A7M2YYA0"/>
<dbReference type="PANTHER" id="PTHR45947:SF3">
    <property type="entry name" value="SULFOQUINOVOSYL TRANSFERASE SQD2"/>
    <property type="match status" value="1"/>
</dbReference>
<evidence type="ECO:0000256" key="1">
    <source>
        <dbReference type="ARBA" id="ARBA00022676"/>
    </source>
</evidence>
<dbReference type="Proteomes" id="UP000254134">
    <property type="component" value="Unassembled WGS sequence"/>
</dbReference>
<dbReference type="PANTHER" id="PTHR45947">
    <property type="entry name" value="SULFOQUINOVOSYL TRANSFERASE SQD2"/>
    <property type="match status" value="1"/>
</dbReference>
<dbReference type="Pfam" id="PF13439">
    <property type="entry name" value="Glyco_transf_4"/>
    <property type="match status" value="1"/>
</dbReference>
<feature type="domain" description="Glycosyl transferase family 1" evidence="3">
    <location>
        <begin position="208"/>
        <end position="374"/>
    </location>
</feature>
<evidence type="ECO:0000259" key="4">
    <source>
        <dbReference type="Pfam" id="PF13439"/>
    </source>
</evidence>
<organism evidence="5 6">
    <name type="scientific">Gaiella occulta</name>
    <dbReference type="NCBI Taxonomy" id="1002870"/>
    <lineage>
        <taxon>Bacteria</taxon>
        <taxon>Bacillati</taxon>
        <taxon>Actinomycetota</taxon>
        <taxon>Thermoleophilia</taxon>
        <taxon>Gaiellales</taxon>
        <taxon>Gaiellaceae</taxon>
        <taxon>Gaiella</taxon>
    </lineage>
</organism>
<evidence type="ECO:0000313" key="5">
    <source>
        <dbReference type="EMBL" id="RDI74844.1"/>
    </source>
</evidence>
<reference evidence="5 6" key="1">
    <citation type="submission" date="2018-07" db="EMBL/GenBank/DDBJ databases">
        <title>High-quality-draft genome sequence of Gaiella occulta.</title>
        <authorList>
            <person name="Severino R."/>
            <person name="Froufe H.J.C."/>
            <person name="Rainey F.A."/>
            <person name="Barroso C."/>
            <person name="Albuquerque L."/>
            <person name="Lobo-Da-Cunha A."/>
            <person name="Da Costa M.S."/>
            <person name="Egas C."/>
        </authorList>
    </citation>
    <scope>NUCLEOTIDE SEQUENCE [LARGE SCALE GENOMIC DNA]</scope>
    <source>
        <strain evidence="5 6">F2-233</strain>
    </source>
</reference>
<comment type="caution">
    <text evidence="5">The sequence shown here is derived from an EMBL/GenBank/DDBJ whole genome shotgun (WGS) entry which is preliminary data.</text>
</comment>